<accession>A0ABW2PS17</accession>
<dbReference type="Proteomes" id="UP001596505">
    <property type="component" value="Unassembled WGS sequence"/>
</dbReference>
<dbReference type="CDD" id="cd08026">
    <property type="entry name" value="DUF326"/>
    <property type="match status" value="1"/>
</dbReference>
<keyword evidence="2" id="KW-1185">Reference proteome</keyword>
<reference evidence="2" key="1">
    <citation type="journal article" date="2019" name="Int. J. Syst. Evol. Microbiol.">
        <title>The Global Catalogue of Microorganisms (GCM) 10K type strain sequencing project: providing services to taxonomists for standard genome sequencing and annotation.</title>
        <authorList>
            <consortium name="The Broad Institute Genomics Platform"/>
            <consortium name="The Broad Institute Genome Sequencing Center for Infectious Disease"/>
            <person name="Wu L."/>
            <person name="Ma J."/>
        </authorList>
    </citation>
    <scope>NUCLEOTIDE SEQUENCE [LARGE SCALE GENOMIC DNA]</scope>
    <source>
        <strain evidence="2">CGMCC 1.16305</strain>
    </source>
</reference>
<dbReference type="EMBL" id="JBHTCO010000004">
    <property type="protein sequence ID" value="MFC7392178.1"/>
    <property type="molecule type" value="Genomic_DNA"/>
</dbReference>
<comment type="caution">
    <text evidence="1">The sequence shown here is derived from an EMBL/GenBank/DDBJ whole genome shotgun (WGS) entry which is preliminary data.</text>
</comment>
<name>A0ABW2PS17_9BACL</name>
<gene>
    <name evidence="1" type="ORF">ACFQRG_04210</name>
</gene>
<dbReference type="Pfam" id="PF03860">
    <property type="entry name" value="Csp"/>
    <property type="match status" value="1"/>
</dbReference>
<dbReference type="PANTHER" id="PTHR37310:SF1">
    <property type="entry name" value="CYTOPLASMIC PROTEIN"/>
    <property type="match status" value="1"/>
</dbReference>
<evidence type="ECO:0000313" key="1">
    <source>
        <dbReference type="EMBL" id="MFC7392178.1"/>
    </source>
</evidence>
<dbReference type="InterPro" id="IPR044543">
    <property type="entry name" value="YHJQ-like"/>
</dbReference>
<dbReference type="PANTHER" id="PTHR37310">
    <property type="entry name" value="CYTOPLASMIC PROTEIN-RELATED"/>
    <property type="match status" value="1"/>
</dbReference>
<dbReference type="RefSeq" id="WP_380963986.1">
    <property type="nucleotide sequence ID" value="NZ_JBHTCO010000004.1"/>
</dbReference>
<sequence>MENNAMTNNKTMTFAGNINAPNINAANVNVMHPGHHMGQMVLPYQIKTLNDCAASCEFLCHHLMCSCDIEQRVCQIELLHDCAEICTVTAKFMARCSPFTKHLCLLCAYICECCGNECCKFPDQESQMCGRMCLRCAQECREFAN</sequence>
<protein>
    <submittedName>
        <fullName evidence="1">Four-helix bundle copper-binding protein</fullName>
    </submittedName>
</protein>
<dbReference type="InterPro" id="IPR005560">
    <property type="entry name" value="Csp_YhjQ"/>
</dbReference>
<dbReference type="Gene3D" id="1.20.1270.360">
    <property type="match status" value="1"/>
</dbReference>
<organism evidence="1 2">
    <name type="scientific">Scopulibacillus cellulosilyticus</name>
    <dbReference type="NCBI Taxonomy" id="2665665"/>
    <lineage>
        <taxon>Bacteria</taxon>
        <taxon>Bacillati</taxon>
        <taxon>Bacillota</taxon>
        <taxon>Bacilli</taxon>
        <taxon>Bacillales</taxon>
        <taxon>Sporolactobacillaceae</taxon>
        <taxon>Scopulibacillus</taxon>
    </lineage>
</organism>
<proteinExistence type="predicted"/>
<evidence type="ECO:0000313" key="2">
    <source>
        <dbReference type="Proteomes" id="UP001596505"/>
    </source>
</evidence>